<reference evidence="2 3" key="1">
    <citation type="submission" date="2022-08" db="EMBL/GenBank/DDBJ databases">
        <title>Bacterial and archaeal communities from various locations to study Microbial Dark Matter (Phase II).</title>
        <authorList>
            <person name="Stepanauskas R."/>
        </authorList>
    </citation>
    <scope>NUCLEOTIDE SEQUENCE [LARGE SCALE GENOMIC DNA]</scope>
    <source>
        <strain evidence="2 3">PD1</strain>
    </source>
</reference>
<evidence type="ECO:0000313" key="2">
    <source>
        <dbReference type="EMBL" id="MCS3918063.1"/>
    </source>
</evidence>
<keyword evidence="3" id="KW-1185">Reference proteome</keyword>
<comment type="caution">
    <text evidence="2">The sequence shown here is derived from an EMBL/GenBank/DDBJ whole genome shotgun (WGS) entry which is preliminary data.</text>
</comment>
<dbReference type="RefSeq" id="WP_259093299.1">
    <property type="nucleotide sequence ID" value="NZ_CP130454.1"/>
</dbReference>
<feature type="domain" description="Ribbon-helix-helix protein CopG" evidence="1">
    <location>
        <begin position="3"/>
        <end position="31"/>
    </location>
</feature>
<dbReference type="EMBL" id="JANUCP010000001">
    <property type="protein sequence ID" value="MCS3918063.1"/>
    <property type="molecule type" value="Genomic_DNA"/>
</dbReference>
<organism evidence="2 3">
    <name type="scientific">Candidatus Fervidibacter sacchari</name>
    <dbReference type="NCBI Taxonomy" id="1448929"/>
    <lineage>
        <taxon>Bacteria</taxon>
        <taxon>Candidatus Fervidibacterota</taxon>
        <taxon>Candidatus Fervidibacter</taxon>
    </lineage>
</organism>
<name>A0ABT2EJE2_9BACT</name>
<evidence type="ECO:0000259" key="1">
    <source>
        <dbReference type="Pfam" id="PF01402"/>
    </source>
</evidence>
<dbReference type="InterPro" id="IPR002145">
    <property type="entry name" value="CopG"/>
</dbReference>
<protein>
    <recommendedName>
        <fullName evidence="1">Ribbon-helix-helix protein CopG domain-containing protein</fullName>
    </recommendedName>
</protein>
<dbReference type="Pfam" id="PF01402">
    <property type="entry name" value="RHH_1"/>
    <property type="match status" value="1"/>
</dbReference>
<evidence type="ECO:0000313" key="3">
    <source>
        <dbReference type="Proteomes" id="UP001204798"/>
    </source>
</evidence>
<dbReference type="Proteomes" id="UP001204798">
    <property type="component" value="Unassembled WGS sequence"/>
</dbReference>
<accession>A0ABT2EJE2</accession>
<gene>
    <name evidence="2" type="ORF">M2350_000460</name>
</gene>
<sequence length="87" mass="9512">MPKTLTIELPDEVYAVLEELAAEEGKSVQELGAEWLTAMIARILDDPLEQVIGTIKVGIPNWSEHHDELLGAYLRQKVKGASENAGA</sequence>
<proteinExistence type="predicted"/>